<dbReference type="Proteomes" id="UP000054632">
    <property type="component" value="Unassembled WGS sequence"/>
</dbReference>
<dbReference type="AlphaFoldDB" id="A0A0V1JT39"/>
<gene>
    <name evidence="1" type="ORF">T4A_11810</name>
    <name evidence="2" type="ORF">T4B_9126</name>
    <name evidence="3" type="ORF">T4C_4581</name>
</gene>
<dbReference type="EMBL" id="JYDR01000011">
    <property type="protein sequence ID" value="KRY76453.1"/>
    <property type="molecule type" value="Genomic_DNA"/>
</dbReference>
<reference evidence="4 5" key="1">
    <citation type="submission" date="2015-01" db="EMBL/GenBank/DDBJ databases">
        <title>Evolution of Trichinella species and genotypes.</title>
        <authorList>
            <person name="Korhonen P.K."/>
            <person name="Edoardo P."/>
            <person name="Giuseppe L.R."/>
            <person name="Gasser R.B."/>
        </authorList>
    </citation>
    <scope>NUCLEOTIDE SEQUENCE [LARGE SCALE GENOMIC DNA]</scope>
    <source>
        <strain evidence="1">ISS13</strain>
        <strain evidence="3">ISS176</strain>
        <strain evidence="2">ISS588</strain>
    </source>
</reference>
<dbReference type="Proteomes" id="UP000054826">
    <property type="component" value="Unassembled WGS sequence"/>
</dbReference>
<evidence type="ECO:0000313" key="3">
    <source>
        <dbReference type="EMBL" id="KRZ38142.1"/>
    </source>
</evidence>
<evidence type="ECO:0000313" key="1">
    <source>
        <dbReference type="EMBL" id="KRY76453.1"/>
    </source>
</evidence>
<comment type="caution">
    <text evidence="3">The sequence shown here is derived from an EMBL/GenBank/DDBJ whole genome shotgun (WGS) entry which is preliminary data.</text>
</comment>
<dbReference type="Proteomes" id="UP000054805">
    <property type="component" value="Unassembled WGS sequence"/>
</dbReference>
<evidence type="ECO:0000313" key="5">
    <source>
        <dbReference type="Proteomes" id="UP000054805"/>
    </source>
</evidence>
<organism evidence="3 6">
    <name type="scientific">Trichinella pseudospiralis</name>
    <name type="common">Parasitic roundworm</name>
    <dbReference type="NCBI Taxonomy" id="6337"/>
    <lineage>
        <taxon>Eukaryota</taxon>
        <taxon>Metazoa</taxon>
        <taxon>Ecdysozoa</taxon>
        <taxon>Nematoda</taxon>
        <taxon>Enoplea</taxon>
        <taxon>Dorylaimia</taxon>
        <taxon>Trichinellida</taxon>
        <taxon>Trichinellidae</taxon>
        <taxon>Trichinella</taxon>
    </lineage>
</organism>
<dbReference type="EMBL" id="JYDS01000023">
    <property type="protein sequence ID" value="KRZ31607.1"/>
    <property type="molecule type" value="Genomic_DNA"/>
</dbReference>
<dbReference type="EMBL" id="JYDV01000049">
    <property type="protein sequence ID" value="KRZ38142.1"/>
    <property type="molecule type" value="Genomic_DNA"/>
</dbReference>
<evidence type="ECO:0000313" key="2">
    <source>
        <dbReference type="EMBL" id="KRZ31607.1"/>
    </source>
</evidence>
<accession>A0A0V1JT39</accession>
<evidence type="ECO:0000313" key="4">
    <source>
        <dbReference type="Proteomes" id="UP000054632"/>
    </source>
</evidence>
<proteinExistence type="predicted"/>
<name>A0A0V1JT39_TRIPS</name>
<keyword evidence="5" id="KW-1185">Reference proteome</keyword>
<protein>
    <submittedName>
        <fullName evidence="3">Uncharacterized protein</fullName>
    </submittedName>
</protein>
<sequence length="92" mass="10250">MPKICLKQDIIDSNVVFFSTLTSSRLQKASTTTKKLLLQLGPAKSRCMRDHGILADSHLYTGMCDGQALDCWHSSHVLIKFLISLSNFGHQT</sequence>
<evidence type="ECO:0000313" key="6">
    <source>
        <dbReference type="Proteomes" id="UP000054826"/>
    </source>
</evidence>